<feature type="domain" description="Rhamnogalacturonase A/B/Epimerase-like pectate lyase" evidence="1">
    <location>
        <begin position="189"/>
        <end position="243"/>
    </location>
</feature>
<dbReference type="OrthoDB" id="7749009at2"/>
<accession>A0A0P7YMX0</accession>
<dbReference type="SUPFAM" id="SSF51126">
    <property type="entry name" value="Pectin lyase-like"/>
    <property type="match status" value="1"/>
</dbReference>
<name>A0A0P7YMX0_9RHOB</name>
<evidence type="ECO:0000259" key="1">
    <source>
        <dbReference type="Pfam" id="PF12708"/>
    </source>
</evidence>
<dbReference type="Gene3D" id="2.160.20.10">
    <property type="entry name" value="Single-stranded right-handed beta-helix, Pectin lyase-like"/>
    <property type="match status" value="2"/>
</dbReference>
<dbReference type="InterPro" id="IPR024535">
    <property type="entry name" value="RHGA/B-epi-like_pectate_lyase"/>
</dbReference>
<dbReference type="Proteomes" id="UP000182045">
    <property type="component" value="Unassembled WGS sequence"/>
</dbReference>
<dbReference type="EMBL" id="LJSG01000013">
    <property type="protein sequence ID" value="KPP91756.1"/>
    <property type="molecule type" value="Genomic_DNA"/>
</dbReference>
<evidence type="ECO:0000313" key="2">
    <source>
        <dbReference type="EMBL" id="CUX82568.1"/>
    </source>
</evidence>
<reference evidence="3 4" key="1">
    <citation type="submission" date="2015-09" db="EMBL/GenBank/DDBJ databases">
        <title>Identification and resolution of microdiversity through metagenomic sequencing of parallel consortia.</title>
        <authorList>
            <person name="Nelson W.C."/>
            <person name="Romine M.F."/>
            <person name="Lindemann S.R."/>
        </authorList>
    </citation>
    <scope>NUCLEOTIDE SEQUENCE [LARGE SCALE GENOMIC DNA]</scope>
    <source>
        <strain evidence="3">HL-91</strain>
    </source>
</reference>
<dbReference type="STRING" id="1666912.Ga0058931_2455"/>
<comment type="caution">
    <text evidence="3">The sequence shown here is derived from an EMBL/GenBank/DDBJ whole genome shotgun (WGS) entry which is preliminary data.</text>
</comment>
<dbReference type="Proteomes" id="UP000050413">
    <property type="component" value="Unassembled WGS sequence"/>
</dbReference>
<protein>
    <submittedName>
        <fullName evidence="3">Endopolygalacturonase</fullName>
    </submittedName>
    <submittedName>
        <fullName evidence="2">Right handed beta helix region</fullName>
    </submittedName>
</protein>
<proteinExistence type="predicted"/>
<keyword evidence="5" id="KW-1185">Reference proteome</keyword>
<gene>
    <name evidence="2" type="ORF">Ga0058931_2455</name>
    <name evidence="3" type="ORF">HLUCCA05_01180</name>
</gene>
<dbReference type="EMBL" id="FBYC01000004">
    <property type="protein sequence ID" value="CUX82568.1"/>
    <property type="molecule type" value="Genomic_DNA"/>
</dbReference>
<dbReference type="InterPro" id="IPR012334">
    <property type="entry name" value="Pectin_lyas_fold"/>
</dbReference>
<dbReference type="Pfam" id="PF12708">
    <property type="entry name" value="Pect-lyase_RHGA_epim"/>
    <property type="match status" value="1"/>
</dbReference>
<evidence type="ECO:0000313" key="5">
    <source>
        <dbReference type="Proteomes" id="UP000182045"/>
    </source>
</evidence>
<dbReference type="InterPro" id="IPR011050">
    <property type="entry name" value="Pectin_lyase_fold/virulence"/>
</dbReference>
<organism evidence="3 4">
    <name type="scientific">Roseibaca calidilacus</name>
    <dbReference type="NCBI Taxonomy" id="1666912"/>
    <lineage>
        <taxon>Bacteria</taxon>
        <taxon>Pseudomonadati</taxon>
        <taxon>Pseudomonadota</taxon>
        <taxon>Alphaproteobacteria</taxon>
        <taxon>Rhodobacterales</taxon>
        <taxon>Paracoccaceae</taxon>
        <taxon>Roseinatronobacter</taxon>
    </lineage>
</organism>
<reference evidence="2 5" key="2">
    <citation type="submission" date="2016-01" db="EMBL/GenBank/DDBJ databases">
        <authorList>
            <person name="Varghese N."/>
        </authorList>
    </citation>
    <scope>NUCLEOTIDE SEQUENCE [LARGE SCALE GENOMIC DNA]</scope>
    <source>
        <strain evidence="2 5">HL-91</strain>
    </source>
</reference>
<evidence type="ECO:0000313" key="3">
    <source>
        <dbReference type="EMBL" id="KPP91756.1"/>
    </source>
</evidence>
<dbReference type="RefSeq" id="WP_072246571.1">
    <property type="nucleotide sequence ID" value="NZ_FBYC01000004.1"/>
</dbReference>
<evidence type="ECO:0000313" key="4">
    <source>
        <dbReference type="Proteomes" id="UP000050413"/>
    </source>
</evidence>
<dbReference type="PATRIC" id="fig|1666912.4.peg.1386"/>
<sequence>MNMAVTQGLELMPPPFSAGLDIWSQTTGRPGTPTYDTAAFAAFVPSDPDFDGCLEVQKVNATTRLRWMQELPITPGTYLRVRARIKGMAGVLPDVAVAAWVGTAAGTELTALPATGPATALTSYGEVVEISAIIGTGARAGVDMVWTTEARRAHFGLDLTGPTGGVIRIDDIRIEDVTNAYSADLLGVVDVLDYGAKGDGVTDDHAAFLAAISAAGARRLLVPEGVFRIDSDLTIPGPVTFRGTLSMPDSALLILHHDFTLPTYEAALGNDVAGFRKGLQALFHTNQHIAFDMMGGRVNLTAPIDMRSLVGFDNANVHLVLQNGQLRAADVGDWDTVSTTRIATYDPANPNLLSGVSNVAGVPVGARVSGVGVGREVYVRARNTAAGALSLSQPLHGGAGTQNFTFERYQYLLDCSGFSNLSNFECRDIEFLCRGRASAVMLAEGGSIARFTDCDFDRPKDRGITSIGRGCQGLTVDRCQFASSQMALRAQDRTVIAFNTNNNDAKIRNNRAVLWAHFGVMGGTGHIISGNHFFAGDDEAQGLRQAGIVLTDVNLKTTITGNYIDNCFIEMSNEYAPEPNFSGGFSFGGLTVTGNIFIASGVAPWFNWIVLRPLGSGQFVQGLHVSGNVFRTVGNRIDRVDAVDTTFGTLDYNRFRNVIFDNNAYNGVDYPTESPCVVLHDQNTNATTWVVDTGDKLPFGGWARTVSSVVMEGRAQDASNATRYEMPYVDIQQGPNNDRVNLRWPAATRGRAVVTVRVDRPL</sequence>
<dbReference type="AlphaFoldDB" id="A0A0P7YMX0"/>